<dbReference type="AlphaFoldDB" id="A0A2S3V4L8"/>
<evidence type="ECO:0000256" key="1">
    <source>
        <dbReference type="ARBA" id="ARBA00004442"/>
    </source>
</evidence>
<proteinExistence type="inferred from homology"/>
<feature type="chain" id="PRO_5015659100" evidence="6">
    <location>
        <begin position="28"/>
        <end position="276"/>
    </location>
</feature>
<evidence type="ECO:0000256" key="3">
    <source>
        <dbReference type="ARBA" id="ARBA00022729"/>
    </source>
</evidence>
<evidence type="ECO:0000313" key="8">
    <source>
        <dbReference type="Proteomes" id="UP000236959"/>
    </source>
</evidence>
<dbReference type="Proteomes" id="UP000236959">
    <property type="component" value="Unassembled WGS sequence"/>
</dbReference>
<evidence type="ECO:0000256" key="2">
    <source>
        <dbReference type="ARBA" id="ARBA00005722"/>
    </source>
</evidence>
<organism evidence="7 8">
    <name type="scientific">Roseibium marinum</name>
    <dbReference type="NCBI Taxonomy" id="281252"/>
    <lineage>
        <taxon>Bacteria</taxon>
        <taxon>Pseudomonadati</taxon>
        <taxon>Pseudomonadota</taxon>
        <taxon>Alphaproteobacteria</taxon>
        <taxon>Hyphomicrobiales</taxon>
        <taxon>Stappiaceae</taxon>
        <taxon>Roseibium</taxon>
    </lineage>
</organism>
<dbReference type="PANTHER" id="PTHR38776">
    <property type="entry name" value="MLTA-INTERACTING PROTEIN-RELATED"/>
    <property type="match status" value="1"/>
</dbReference>
<dbReference type="PANTHER" id="PTHR38776:SF1">
    <property type="entry name" value="MLTA-INTERACTING PROTEIN-RELATED"/>
    <property type="match status" value="1"/>
</dbReference>
<comment type="caution">
    <text evidence="7">The sequence shown here is derived from an EMBL/GenBank/DDBJ whole genome shotgun (WGS) entry which is preliminary data.</text>
</comment>
<evidence type="ECO:0000313" key="7">
    <source>
        <dbReference type="EMBL" id="POF34932.1"/>
    </source>
</evidence>
<dbReference type="GO" id="GO:0009279">
    <property type="term" value="C:cell outer membrane"/>
    <property type="evidence" value="ECO:0007669"/>
    <property type="project" value="UniProtKB-SubCell"/>
</dbReference>
<comment type="subcellular location">
    <subcellularLocation>
        <location evidence="1">Cell outer membrane</location>
    </subcellularLocation>
</comment>
<keyword evidence="3 6" id="KW-0732">Signal</keyword>
<feature type="signal peptide" evidence="6">
    <location>
        <begin position="1"/>
        <end position="27"/>
    </location>
</feature>
<comment type="similarity">
    <text evidence="2">Belongs to the MipA/OmpV family.</text>
</comment>
<keyword evidence="4" id="KW-0472">Membrane</keyword>
<accession>A0A2S3V4L8</accession>
<keyword evidence="8" id="KW-1185">Reference proteome</keyword>
<reference evidence="7 8" key="1">
    <citation type="submission" date="2018-01" db="EMBL/GenBank/DDBJ databases">
        <title>Genomic Encyclopedia of Archaeal and Bacterial Type Strains, Phase II (KMG-II): from individual species to whole genera.</title>
        <authorList>
            <person name="Goeker M."/>
        </authorList>
    </citation>
    <scope>NUCLEOTIDE SEQUENCE [LARGE SCALE GENOMIC DNA]</scope>
    <source>
        <strain evidence="7 8">DSM 17023</strain>
    </source>
</reference>
<evidence type="ECO:0000256" key="5">
    <source>
        <dbReference type="ARBA" id="ARBA00023237"/>
    </source>
</evidence>
<evidence type="ECO:0000256" key="4">
    <source>
        <dbReference type="ARBA" id="ARBA00023136"/>
    </source>
</evidence>
<keyword evidence="5" id="KW-0998">Cell outer membrane</keyword>
<name>A0A2S3V4L8_9HYPH</name>
<dbReference type="EMBL" id="PPCN01000001">
    <property type="protein sequence ID" value="POF34932.1"/>
    <property type="molecule type" value="Genomic_DNA"/>
</dbReference>
<evidence type="ECO:0000256" key="6">
    <source>
        <dbReference type="SAM" id="SignalP"/>
    </source>
</evidence>
<protein>
    <submittedName>
        <fullName evidence="7">Outer membrane scaffolding protein for murein synthesis (MipA/OmpV family)</fullName>
    </submittedName>
</protein>
<sequence>MRNHRELILIAGFKLALISCAAGPALATDLNDADTERSKGIHGMVLLGGGVAPDFEGSTEYAAVPFAFATLRAYGVELQILGPEVALNLRPDAVFQLGPVAGYNLGRDGVSNNVVDRLDAIDGAFEVGGFAKLQFKGLLAQSDMLELSAKLMADISGGTDGARGTVGASYMVAVSERVQIGVDVSTAFATDSYMDTYFGVTSAGAARSGLPAYTASGGIKDVSIGMMANYNVTERWGVMGRMQYSRLLADAADSPIVTREGSADQFMAGVGISYSF</sequence>
<gene>
    <name evidence="7" type="ORF">CLV41_1011394</name>
</gene>
<dbReference type="Pfam" id="PF06629">
    <property type="entry name" value="MipA"/>
    <property type="match status" value="1"/>
</dbReference>
<dbReference type="InterPro" id="IPR010583">
    <property type="entry name" value="MipA"/>
</dbReference>